<evidence type="ECO:0000256" key="1">
    <source>
        <dbReference type="ARBA" id="ARBA00000830"/>
    </source>
</evidence>
<dbReference type="SFLD" id="SFLDG01129">
    <property type="entry name" value="C1.5:_HAD__Beta-PGM__Phosphata"/>
    <property type="match status" value="1"/>
</dbReference>
<comment type="catalytic activity">
    <reaction evidence="1">
        <text>2-phosphoglycolate + H2O = glycolate + phosphate</text>
        <dbReference type="Rhea" id="RHEA:14369"/>
        <dbReference type="ChEBI" id="CHEBI:15377"/>
        <dbReference type="ChEBI" id="CHEBI:29805"/>
        <dbReference type="ChEBI" id="CHEBI:43474"/>
        <dbReference type="ChEBI" id="CHEBI:58033"/>
        <dbReference type="EC" id="3.1.3.18"/>
    </reaction>
</comment>
<dbReference type="NCBIfam" id="TIGR01549">
    <property type="entry name" value="HAD-SF-IA-v1"/>
    <property type="match status" value="1"/>
</dbReference>
<evidence type="ECO:0000313" key="5">
    <source>
        <dbReference type="EMBL" id="BBO90862.1"/>
    </source>
</evidence>
<dbReference type="InterPro" id="IPR006439">
    <property type="entry name" value="HAD-SF_hydro_IA"/>
</dbReference>
<dbReference type="SUPFAM" id="SSF56784">
    <property type="entry name" value="HAD-like"/>
    <property type="match status" value="1"/>
</dbReference>
<dbReference type="EC" id="3.1.3.18" evidence="4"/>
<dbReference type="InterPro" id="IPR023214">
    <property type="entry name" value="HAD_sf"/>
</dbReference>
<dbReference type="InterPro" id="IPR023198">
    <property type="entry name" value="PGP-like_dom2"/>
</dbReference>
<evidence type="ECO:0000256" key="3">
    <source>
        <dbReference type="ARBA" id="ARBA00006171"/>
    </source>
</evidence>
<dbReference type="GO" id="GO:0008967">
    <property type="term" value="F:phosphoglycolate phosphatase activity"/>
    <property type="evidence" value="ECO:0007669"/>
    <property type="project" value="UniProtKB-EC"/>
</dbReference>
<dbReference type="NCBIfam" id="TIGR01509">
    <property type="entry name" value="HAD-SF-IA-v3"/>
    <property type="match status" value="1"/>
</dbReference>
<dbReference type="Gene3D" id="3.40.50.1000">
    <property type="entry name" value="HAD superfamily/HAD-like"/>
    <property type="match status" value="1"/>
</dbReference>
<dbReference type="PANTHER" id="PTHR43434">
    <property type="entry name" value="PHOSPHOGLYCOLATE PHOSPHATASE"/>
    <property type="match status" value="1"/>
</dbReference>
<gene>
    <name evidence="5" type="primary">ppaX</name>
    <name evidence="5" type="ORF">DSCOOX_40420</name>
</gene>
<dbReference type="PANTHER" id="PTHR43434:SF1">
    <property type="entry name" value="PHOSPHOGLYCOLATE PHOSPHATASE"/>
    <property type="match status" value="1"/>
</dbReference>
<dbReference type="InterPro" id="IPR050155">
    <property type="entry name" value="HAD-like_hydrolase_sf"/>
</dbReference>
<name>A0A5K8AE14_9BACT</name>
<dbReference type="Gene3D" id="1.10.150.240">
    <property type="entry name" value="Putative phosphatase, domain 2"/>
    <property type="match status" value="1"/>
</dbReference>
<dbReference type="EMBL" id="AP021879">
    <property type="protein sequence ID" value="BBO90862.1"/>
    <property type="molecule type" value="Genomic_DNA"/>
</dbReference>
<dbReference type="AlphaFoldDB" id="A0A5K8AE14"/>
<evidence type="ECO:0000313" key="6">
    <source>
        <dbReference type="Proteomes" id="UP000422108"/>
    </source>
</evidence>
<dbReference type="GO" id="GO:0006281">
    <property type="term" value="P:DNA repair"/>
    <property type="evidence" value="ECO:0007669"/>
    <property type="project" value="TreeGrafter"/>
</dbReference>
<evidence type="ECO:0000256" key="4">
    <source>
        <dbReference type="ARBA" id="ARBA00013078"/>
    </source>
</evidence>
<sequence>MIFDLDGTLIDSIPPYFRLLEGIFDTLGLPQPALALKKEFITTGPAVFEKMIPPEMVADRDAMIRQCLDVGRRISRDMFRDTVDGFPDVKRLFDLLVRHDIRIGIVTTTEREFIERKLLPLKRIGVAAAVDAIVAIEDAPRRKPAPDPLLVCARQLSVNPEHCVYVGDSYVDIRAGCSAGMKTIAVLSGLDDFDTLDRERPTVIVQNIAAIWRTLDEYFSCPNNHEKSGEYLYHA</sequence>
<dbReference type="InterPro" id="IPR036412">
    <property type="entry name" value="HAD-like_sf"/>
</dbReference>
<keyword evidence="6" id="KW-1185">Reference proteome</keyword>
<protein>
    <recommendedName>
        <fullName evidence="4">phosphoglycolate phosphatase</fullName>
        <ecNumber evidence="4">3.1.3.18</ecNumber>
    </recommendedName>
</protein>
<dbReference type="Proteomes" id="UP000422108">
    <property type="component" value="Chromosome"/>
</dbReference>
<organism evidence="5 6">
    <name type="scientific">Desulfosarcina ovata subsp. ovata</name>
    <dbReference type="NCBI Taxonomy" id="2752305"/>
    <lineage>
        <taxon>Bacteria</taxon>
        <taxon>Pseudomonadati</taxon>
        <taxon>Thermodesulfobacteriota</taxon>
        <taxon>Desulfobacteria</taxon>
        <taxon>Desulfobacterales</taxon>
        <taxon>Desulfosarcinaceae</taxon>
        <taxon>Desulfosarcina</taxon>
    </lineage>
</organism>
<dbReference type="SFLD" id="SFLDS00003">
    <property type="entry name" value="Haloacid_Dehalogenase"/>
    <property type="match status" value="1"/>
</dbReference>
<proteinExistence type="inferred from homology"/>
<evidence type="ECO:0000256" key="2">
    <source>
        <dbReference type="ARBA" id="ARBA00004818"/>
    </source>
</evidence>
<dbReference type="Pfam" id="PF13419">
    <property type="entry name" value="HAD_2"/>
    <property type="match status" value="1"/>
</dbReference>
<comment type="similarity">
    <text evidence="3">Belongs to the HAD-like hydrolase superfamily. CbbY/CbbZ/Gph/YieH family.</text>
</comment>
<dbReference type="InterPro" id="IPR041492">
    <property type="entry name" value="HAD_2"/>
</dbReference>
<accession>A0A5K8AE14</accession>
<reference evidence="5 6" key="1">
    <citation type="submission" date="2019-11" db="EMBL/GenBank/DDBJ databases">
        <title>Comparative genomics of hydrocarbon-degrading Desulfosarcina strains.</title>
        <authorList>
            <person name="Watanabe M."/>
            <person name="Kojima H."/>
            <person name="Fukui M."/>
        </authorList>
    </citation>
    <scope>NUCLEOTIDE SEQUENCE [LARGE SCALE GENOMIC DNA]</scope>
    <source>
        <strain evidence="6">oXyS1</strain>
    </source>
</reference>
<comment type="pathway">
    <text evidence="2">Organic acid metabolism; glycolate biosynthesis; glycolate from 2-phosphoglycolate: step 1/1.</text>
</comment>